<keyword evidence="4" id="KW-0233">DNA recombination</keyword>
<evidence type="ECO:0000313" key="7">
    <source>
        <dbReference type="Proteomes" id="UP000241222"/>
    </source>
</evidence>
<sequence>MRGKELIDISNKLQLPKIQPATAEKYLNRLKVFYDWLVGQGLIKSNPFNGLKPKKRNKKTINERKAYTEQHINMILSKNDFNEKNIEYRWWIILIAIEMGLRQNEISQLYKDDVVKEDGIWCIKIQEKREDQRIKNIFSERTVPIPNSLLKLGILKYINSKSSRIFPELKYYEDDGYAKLFSKWFSYNKKKWGFNEGYTFHSFRHYFVNKLKQSQIEESIVSEIVGHEHVSHTYGRYGKEYSIKKLKKIIDNNSSISIKKILTKRKINKLRTMIRFGL</sequence>
<dbReference type="Gene3D" id="1.10.443.10">
    <property type="entry name" value="Intergrase catalytic core"/>
    <property type="match status" value="1"/>
</dbReference>
<dbReference type="PROSITE" id="PS51898">
    <property type="entry name" value="TYR_RECOMBINASE"/>
    <property type="match status" value="1"/>
</dbReference>
<dbReference type="Proteomes" id="UP000241222">
    <property type="component" value="Unassembled WGS sequence"/>
</dbReference>
<keyword evidence="7" id="KW-1185">Reference proteome</keyword>
<protein>
    <recommendedName>
        <fullName evidence="5">Tyr recombinase domain-containing protein</fullName>
    </recommendedName>
</protein>
<reference evidence="6 7" key="1">
    <citation type="submission" date="2018-03" db="EMBL/GenBank/DDBJ databases">
        <title>Whole genome sequencing of Histamine producing bacteria.</title>
        <authorList>
            <person name="Butler K."/>
        </authorList>
    </citation>
    <scope>NUCLEOTIDE SEQUENCE [LARGE SCALE GENOMIC DNA]</scope>
    <source>
        <strain evidence="6 7">JCM 13586</strain>
    </source>
</reference>
<dbReference type="OrthoDB" id="9784724at2"/>
<dbReference type="GO" id="GO:0015074">
    <property type="term" value="P:DNA integration"/>
    <property type="evidence" value="ECO:0007669"/>
    <property type="project" value="UniProtKB-KW"/>
</dbReference>
<dbReference type="CDD" id="cd01184">
    <property type="entry name" value="INT_C_like_1"/>
    <property type="match status" value="1"/>
</dbReference>
<keyword evidence="3" id="KW-0238">DNA-binding</keyword>
<dbReference type="AlphaFoldDB" id="A0A2T3IIA2"/>
<evidence type="ECO:0000256" key="4">
    <source>
        <dbReference type="ARBA" id="ARBA00023172"/>
    </source>
</evidence>
<dbReference type="PANTHER" id="PTHR30349">
    <property type="entry name" value="PHAGE INTEGRASE-RELATED"/>
    <property type="match status" value="1"/>
</dbReference>
<dbReference type="InterPro" id="IPR002104">
    <property type="entry name" value="Integrase_catalytic"/>
</dbReference>
<comment type="similarity">
    <text evidence="1">Belongs to the 'phage' integrase family.</text>
</comment>
<dbReference type="InterPro" id="IPR013762">
    <property type="entry name" value="Integrase-like_cat_sf"/>
</dbReference>
<evidence type="ECO:0000313" key="6">
    <source>
        <dbReference type="EMBL" id="PSU28075.1"/>
    </source>
</evidence>
<accession>A0A2T3IIA2</accession>
<keyword evidence="2" id="KW-0229">DNA integration</keyword>
<evidence type="ECO:0000259" key="5">
    <source>
        <dbReference type="PROSITE" id="PS51898"/>
    </source>
</evidence>
<organism evidence="6 7">
    <name type="scientific">Photobacterium lutimaris</name>
    <dbReference type="NCBI Taxonomy" id="388278"/>
    <lineage>
        <taxon>Bacteria</taxon>
        <taxon>Pseudomonadati</taxon>
        <taxon>Pseudomonadota</taxon>
        <taxon>Gammaproteobacteria</taxon>
        <taxon>Vibrionales</taxon>
        <taxon>Vibrionaceae</taxon>
        <taxon>Photobacterium</taxon>
    </lineage>
</organism>
<dbReference type="PANTHER" id="PTHR30349:SF41">
    <property type="entry name" value="INTEGRASE_RECOMBINASE PROTEIN MJ0367-RELATED"/>
    <property type="match status" value="1"/>
</dbReference>
<dbReference type="RefSeq" id="WP_107351821.1">
    <property type="nucleotide sequence ID" value="NZ_PYMH01000027.1"/>
</dbReference>
<dbReference type="EMBL" id="PYMH01000027">
    <property type="protein sequence ID" value="PSU28075.1"/>
    <property type="molecule type" value="Genomic_DNA"/>
</dbReference>
<dbReference type="GO" id="GO:0003677">
    <property type="term" value="F:DNA binding"/>
    <property type="evidence" value="ECO:0007669"/>
    <property type="project" value="UniProtKB-KW"/>
</dbReference>
<dbReference type="InterPro" id="IPR010998">
    <property type="entry name" value="Integrase_recombinase_N"/>
</dbReference>
<comment type="caution">
    <text evidence="6">The sequence shown here is derived from an EMBL/GenBank/DDBJ whole genome shotgun (WGS) entry which is preliminary data.</text>
</comment>
<evidence type="ECO:0000256" key="2">
    <source>
        <dbReference type="ARBA" id="ARBA00022908"/>
    </source>
</evidence>
<evidence type="ECO:0000256" key="3">
    <source>
        <dbReference type="ARBA" id="ARBA00023125"/>
    </source>
</evidence>
<feature type="domain" description="Tyr recombinase" evidence="5">
    <location>
        <begin position="62"/>
        <end position="251"/>
    </location>
</feature>
<dbReference type="GO" id="GO:0006310">
    <property type="term" value="P:DNA recombination"/>
    <property type="evidence" value="ECO:0007669"/>
    <property type="project" value="UniProtKB-KW"/>
</dbReference>
<dbReference type="InterPro" id="IPR050090">
    <property type="entry name" value="Tyrosine_recombinase_XerCD"/>
</dbReference>
<dbReference type="Gene3D" id="1.10.150.130">
    <property type="match status" value="1"/>
</dbReference>
<proteinExistence type="inferred from homology"/>
<name>A0A2T3IIA2_9GAMM</name>
<gene>
    <name evidence="6" type="ORF">C9I99_26420</name>
</gene>
<dbReference type="InterPro" id="IPR011010">
    <property type="entry name" value="DNA_brk_join_enz"/>
</dbReference>
<dbReference type="Pfam" id="PF00589">
    <property type="entry name" value="Phage_integrase"/>
    <property type="match status" value="1"/>
</dbReference>
<dbReference type="SUPFAM" id="SSF56349">
    <property type="entry name" value="DNA breaking-rejoining enzymes"/>
    <property type="match status" value="1"/>
</dbReference>
<evidence type="ECO:0000256" key="1">
    <source>
        <dbReference type="ARBA" id="ARBA00008857"/>
    </source>
</evidence>